<dbReference type="EMBL" id="CM007900">
    <property type="protein sequence ID" value="OTG07829.1"/>
    <property type="molecule type" value="Genomic_DNA"/>
</dbReference>
<dbReference type="SUPFAM" id="SSF54001">
    <property type="entry name" value="Cysteine proteinases"/>
    <property type="match status" value="1"/>
</dbReference>
<name>A0A251TAM2_HELAN</name>
<sequence length="128" mass="14651">MVLLRLGISCCEYDLFGHDSYMYLNCDDFEAVFTFTKLTDVVITSYIMFLYEQIKKEQIHDCGICFMNPSAISRADQRKPKHIEDASRAVADRLYKRNGNDIILLPYNPGKPLGVGSTKPENNYLLLS</sequence>
<proteinExistence type="predicted"/>
<reference evidence="2" key="1">
    <citation type="journal article" date="2017" name="Nature">
        <title>The sunflower genome provides insights into oil metabolism, flowering and Asterid evolution.</title>
        <authorList>
            <person name="Badouin H."/>
            <person name="Gouzy J."/>
            <person name="Grassa C.J."/>
            <person name="Murat F."/>
            <person name="Staton S.E."/>
            <person name="Cottret L."/>
            <person name="Lelandais-Briere C."/>
            <person name="Owens G.L."/>
            <person name="Carrere S."/>
            <person name="Mayjonade B."/>
            <person name="Legrand L."/>
            <person name="Gill N."/>
            <person name="Kane N.C."/>
            <person name="Bowers J.E."/>
            <person name="Hubner S."/>
            <person name="Bellec A."/>
            <person name="Berard A."/>
            <person name="Berges H."/>
            <person name="Blanchet N."/>
            <person name="Boniface M.C."/>
            <person name="Brunel D."/>
            <person name="Catrice O."/>
            <person name="Chaidir N."/>
            <person name="Claudel C."/>
            <person name="Donnadieu C."/>
            <person name="Faraut T."/>
            <person name="Fievet G."/>
            <person name="Helmstetter N."/>
            <person name="King M."/>
            <person name="Knapp S.J."/>
            <person name="Lai Z."/>
            <person name="Le Paslier M.C."/>
            <person name="Lippi Y."/>
            <person name="Lorenzon L."/>
            <person name="Mandel J.R."/>
            <person name="Marage G."/>
            <person name="Marchand G."/>
            <person name="Marquand E."/>
            <person name="Bret-Mestries E."/>
            <person name="Morien E."/>
            <person name="Nambeesan S."/>
            <person name="Nguyen T."/>
            <person name="Pegot-Espagnet P."/>
            <person name="Pouilly N."/>
            <person name="Raftis F."/>
            <person name="Sallet E."/>
            <person name="Schiex T."/>
            <person name="Thomas J."/>
            <person name="Vandecasteele C."/>
            <person name="Vares D."/>
            <person name="Vear F."/>
            <person name="Vautrin S."/>
            <person name="Crespi M."/>
            <person name="Mangin B."/>
            <person name="Burke J.M."/>
            <person name="Salse J."/>
            <person name="Munos S."/>
            <person name="Vincourt P."/>
            <person name="Rieseberg L.H."/>
            <person name="Langlade N.B."/>
        </authorList>
    </citation>
    <scope>NUCLEOTIDE SEQUENCE [LARGE SCALE GENOMIC DNA]</scope>
    <source>
        <strain evidence="2">cv. SF193</strain>
    </source>
</reference>
<evidence type="ECO:0000313" key="1">
    <source>
        <dbReference type="EMBL" id="OTG07829.1"/>
    </source>
</evidence>
<evidence type="ECO:0000313" key="2">
    <source>
        <dbReference type="Proteomes" id="UP000215914"/>
    </source>
</evidence>
<dbReference type="InParanoid" id="A0A251TAM2"/>
<keyword evidence="2" id="KW-1185">Reference proteome</keyword>
<dbReference type="Proteomes" id="UP000215914">
    <property type="component" value="Chromosome 11"/>
</dbReference>
<protein>
    <submittedName>
        <fullName evidence="1">Uncharacterized protein</fullName>
    </submittedName>
</protein>
<dbReference type="AlphaFoldDB" id="A0A251TAM2"/>
<accession>A0A251TAM2</accession>
<gene>
    <name evidence="1" type="ORF">HannXRQ_Chr11g0334891</name>
</gene>
<dbReference type="InterPro" id="IPR038765">
    <property type="entry name" value="Papain-like_cys_pep_sf"/>
</dbReference>
<organism evidence="1 2">
    <name type="scientific">Helianthus annuus</name>
    <name type="common">Common sunflower</name>
    <dbReference type="NCBI Taxonomy" id="4232"/>
    <lineage>
        <taxon>Eukaryota</taxon>
        <taxon>Viridiplantae</taxon>
        <taxon>Streptophyta</taxon>
        <taxon>Embryophyta</taxon>
        <taxon>Tracheophyta</taxon>
        <taxon>Spermatophyta</taxon>
        <taxon>Magnoliopsida</taxon>
        <taxon>eudicotyledons</taxon>
        <taxon>Gunneridae</taxon>
        <taxon>Pentapetalae</taxon>
        <taxon>asterids</taxon>
        <taxon>campanulids</taxon>
        <taxon>Asterales</taxon>
        <taxon>Asteraceae</taxon>
        <taxon>Asteroideae</taxon>
        <taxon>Heliantheae alliance</taxon>
        <taxon>Heliantheae</taxon>
        <taxon>Helianthus</taxon>
    </lineage>
</organism>